<comment type="caution">
    <text evidence="1">The sequence shown here is derived from an EMBL/GenBank/DDBJ whole genome shotgun (WGS) entry which is preliminary data.</text>
</comment>
<dbReference type="EMBL" id="MBTF01000004">
    <property type="protein sequence ID" value="OOQ60870.1"/>
    <property type="molecule type" value="Genomic_DNA"/>
</dbReference>
<evidence type="ECO:0000313" key="1">
    <source>
        <dbReference type="EMBL" id="OOQ60870.1"/>
    </source>
</evidence>
<organism evidence="1 2">
    <name type="scientific">Mucilaginibacter pedocola</name>
    <dbReference type="NCBI Taxonomy" id="1792845"/>
    <lineage>
        <taxon>Bacteria</taxon>
        <taxon>Pseudomonadati</taxon>
        <taxon>Bacteroidota</taxon>
        <taxon>Sphingobacteriia</taxon>
        <taxon>Sphingobacteriales</taxon>
        <taxon>Sphingobacteriaceae</taxon>
        <taxon>Mucilaginibacter</taxon>
    </lineage>
</organism>
<gene>
    <name evidence="1" type="ORF">BC343_23185</name>
</gene>
<evidence type="ECO:0000313" key="2">
    <source>
        <dbReference type="Proteomes" id="UP000189739"/>
    </source>
</evidence>
<dbReference type="InterPro" id="IPR018247">
    <property type="entry name" value="EF_Hand_1_Ca_BS"/>
</dbReference>
<dbReference type="Proteomes" id="UP000189739">
    <property type="component" value="Unassembled WGS sequence"/>
</dbReference>
<sequence>MQISKINTTPAPQIAEIFFVEKCLELLHHSTIESYRLPLHNPKTILKEIIQVTKSLNLEEITNVEHITLLSDEIQALFEKETYLKFNRISTKYFNSILKKKDPNEIFYTVNLVIEENKNYSSDLFDLITAEITRLNSLGTILINELAKLNQLIPFFLIELRDRGYSKRYIYKFINQIFYSKSITNFPSRLNIIKSLINRAPENFDVVIGFKLNPGIGAQLVILDPVLKKLDSISIKAIIKKTNTRIREYFSDNPKLVFYIVPVKALDYYQASYLVRKELQLALDVLFMGYNNDDFNIHQICVVIGSERSHLASLQNLDFQLEGHFRSEQILYDTFSNKISSIKTKNVSTDTINKIEAALRYLRSGSEAKEIENKLLNFWIAIEYFFSSRDAKHSKVKRARDYMKKIHAVTYFKRLLIDFHKNIQLYNLTDLIPAYASNLDYLKDIANFNLIRNNISTPGIAWRAHELQTRIKDKSAINTNLIRHAQKLEWNLLRIYRQRNAIVHAANNNYDMLDITSHLKYYLVFLINSIIDFINETPTDLNMDGKLSLDDFFLLKHIEFDNLILDVTGDVAKLLSQKHPLEYLS</sequence>
<keyword evidence="2" id="KW-1185">Reference proteome</keyword>
<reference evidence="1 2" key="1">
    <citation type="submission" date="2016-07" db="EMBL/GenBank/DDBJ databases">
        <title>Genomic analysis of zinc-resistant bacterium Mucilaginibacter pedocola TBZ30.</title>
        <authorList>
            <person name="Huang J."/>
            <person name="Tang J."/>
        </authorList>
    </citation>
    <scope>NUCLEOTIDE SEQUENCE [LARGE SCALE GENOMIC DNA]</scope>
    <source>
        <strain evidence="1 2">TBZ30</strain>
    </source>
</reference>
<proteinExistence type="predicted"/>
<dbReference type="PROSITE" id="PS00018">
    <property type="entry name" value="EF_HAND_1"/>
    <property type="match status" value="1"/>
</dbReference>
<protein>
    <recommendedName>
        <fullName evidence="3">Apea-like HEPN domain-containing protein</fullName>
    </recommendedName>
</protein>
<dbReference type="AlphaFoldDB" id="A0A1S9PIS5"/>
<dbReference type="OrthoDB" id="6626310at2"/>
<accession>A0A1S9PIS5</accession>
<evidence type="ECO:0008006" key="3">
    <source>
        <dbReference type="Google" id="ProtNLM"/>
    </source>
</evidence>
<dbReference type="RefSeq" id="WP_078347190.1">
    <property type="nucleotide sequence ID" value="NZ_MBTF01000004.1"/>
</dbReference>
<name>A0A1S9PIS5_9SPHI</name>